<dbReference type="PANTHER" id="PTHR43252:SF4">
    <property type="entry name" value="TRANSCRIPTIONAL REGULATORY PROTEIN"/>
    <property type="match status" value="1"/>
</dbReference>
<dbReference type="Pfam" id="PF03551">
    <property type="entry name" value="PadR"/>
    <property type="match status" value="1"/>
</dbReference>
<name>A0AAV2VQH6_9VIBR</name>
<dbReference type="SUPFAM" id="SSF46785">
    <property type="entry name" value="Winged helix' DNA-binding domain"/>
    <property type="match status" value="1"/>
</dbReference>
<feature type="domain" description="Transcription regulator PadR N-terminal" evidence="2">
    <location>
        <begin position="10"/>
        <end position="82"/>
    </location>
</feature>
<dbReference type="PANTHER" id="PTHR43252">
    <property type="entry name" value="TRANSCRIPTIONAL REGULATOR YQJI"/>
    <property type="match status" value="1"/>
</dbReference>
<dbReference type="InterPro" id="IPR036388">
    <property type="entry name" value="WH-like_DNA-bd_sf"/>
</dbReference>
<evidence type="ECO:0000313" key="3">
    <source>
        <dbReference type="EMBL" id="CCO46688.1"/>
    </source>
</evidence>
<dbReference type="InterPro" id="IPR036390">
    <property type="entry name" value="WH_DNA-bd_sf"/>
</dbReference>
<evidence type="ECO:0000256" key="1">
    <source>
        <dbReference type="SAM" id="Coils"/>
    </source>
</evidence>
<dbReference type="Gene3D" id="1.10.10.10">
    <property type="entry name" value="Winged helix-like DNA-binding domain superfamily/Winged helix DNA-binding domain"/>
    <property type="match status" value="1"/>
</dbReference>
<dbReference type="InterPro" id="IPR005149">
    <property type="entry name" value="Tscrpt_reg_PadR_N"/>
</dbReference>
<proteinExistence type="predicted"/>
<dbReference type="RefSeq" id="WP_022611746.1">
    <property type="nucleotide sequence ID" value="NZ_LK391965.1"/>
</dbReference>
<organism evidence="3 4">
    <name type="scientific">Vibrio nigripulchritudo SOn1</name>
    <dbReference type="NCBI Taxonomy" id="1238450"/>
    <lineage>
        <taxon>Bacteria</taxon>
        <taxon>Pseudomonadati</taxon>
        <taxon>Pseudomonadota</taxon>
        <taxon>Gammaproteobacteria</taxon>
        <taxon>Vibrionales</taxon>
        <taxon>Vibrionaceae</taxon>
        <taxon>Vibrio</taxon>
    </lineage>
</organism>
<feature type="coiled-coil region" evidence="1">
    <location>
        <begin position="108"/>
        <end position="135"/>
    </location>
</feature>
<accession>A0AAV2VQH6</accession>
<evidence type="ECO:0000313" key="4">
    <source>
        <dbReference type="Proteomes" id="UP000018211"/>
    </source>
</evidence>
<dbReference type="Proteomes" id="UP000018211">
    <property type="component" value="Unassembled WGS sequence"/>
</dbReference>
<gene>
    <name evidence="3" type="ORF">VIBNISOn1_1840071</name>
</gene>
<dbReference type="AlphaFoldDB" id="A0AAV2VQH6"/>
<sequence>MLLNELNIHLLSLLSEHKTATGYDLTKMMSTSHVWRASHQQIYRSLNKLADDGFLACKDEPQKGKPDRKVYSLTNDGIAKLNEAVESAIPSIKSLHSIRTVMLNVGNQKYFEELLEQLRAEIQKTEQLLEETELPSERISMQREIYINRAEESYCVEVLEYLQDSKRMAA</sequence>
<evidence type="ECO:0000259" key="2">
    <source>
        <dbReference type="Pfam" id="PF03551"/>
    </source>
</evidence>
<reference evidence="3 4" key="1">
    <citation type="journal article" date="2013" name="ISME J.">
        <title>Comparative genomics of pathogenic lineages of Vibrio nigripulchritudo identifies virulence-associated traits.</title>
        <authorList>
            <person name="Goudenege D."/>
            <person name="Labreuche Y."/>
            <person name="Krin E."/>
            <person name="Ansquer D."/>
            <person name="Mangenot S."/>
            <person name="Calteau A."/>
            <person name="Medigue C."/>
            <person name="Mazel D."/>
            <person name="Polz M.F."/>
            <person name="Le Roux F."/>
        </authorList>
    </citation>
    <scope>NUCLEOTIDE SEQUENCE [LARGE SCALE GENOMIC DNA]</scope>
    <source>
        <strain evidence="3 4">SOn1</strain>
    </source>
</reference>
<dbReference type="EMBL" id="CAOF01000095">
    <property type="protein sequence ID" value="CCO46688.1"/>
    <property type="molecule type" value="Genomic_DNA"/>
</dbReference>
<keyword evidence="1" id="KW-0175">Coiled coil</keyword>
<protein>
    <submittedName>
        <fullName evidence="3">Transcriptional regulator, PadR family</fullName>
    </submittedName>
</protein>
<comment type="caution">
    <text evidence="3">The sequence shown here is derived from an EMBL/GenBank/DDBJ whole genome shotgun (WGS) entry which is preliminary data.</text>
</comment>